<evidence type="ECO:0000313" key="1">
    <source>
        <dbReference type="EMBL" id="MPD00637.1"/>
    </source>
</evidence>
<comment type="caution">
    <text evidence="1">The sequence shown here is derived from an EMBL/GenBank/DDBJ whole genome shotgun (WGS) entry which is preliminary data.</text>
</comment>
<dbReference type="AlphaFoldDB" id="A0A5B7K282"/>
<evidence type="ECO:0000313" key="2">
    <source>
        <dbReference type="Proteomes" id="UP000324222"/>
    </source>
</evidence>
<organism evidence="1 2">
    <name type="scientific">Portunus trituberculatus</name>
    <name type="common">Swimming crab</name>
    <name type="synonym">Neptunus trituberculatus</name>
    <dbReference type="NCBI Taxonomy" id="210409"/>
    <lineage>
        <taxon>Eukaryota</taxon>
        <taxon>Metazoa</taxon>
        <taxon>Ecdysozoa</taxon>
        <taxon>Arthropoda</taxon>
        <taxon>Crustacea</taxon>
        <taxon>Multicrustacea</taxon>
        <taxon>Malacostraca</taxon>
        <taxon>Eumalacostraca</taxon>
        <taxon>Eucarida</taxon>
        <taxon>Decapoda</taxon>
        <taxon>Pleocyemata</taxon>
        <taxon>Brachyura</taxon>
        <taxon>Eubrachyura</taxon>
        <taxon>Portunoidea</taxon>
        <taxon>Portunidae</taxon>
        <taxon>Portuninae</taxon>
        <taxon>Portunus</taxon>
    </lineage>
</organism>
<accession>A0A5B7K282</accession>
<keyword evidence="2" id="KW-1185">Reference proteome</keyword>
<reference evidence="1 2" key="1">
    <citation type="submission" date="2019-05" db="EMBL/GenBank/DDBJ databases">
        <title>Another draft genome of Portunus trituberculatus and its Hox gene families provides insights of decapod evolution.</title>
        <authorList>
            <person name="Jeong J.-H."/>
            <person name="Song I."/>
            <person name="Kim S."/>
            <person name="Choi T."/>
            <person name="Kim D."/>
            <person name="Ryu S."/>
            <person name="Kim W."/>
        </authorList>
    </citation>
    <scope>NUCLEOTIDE SEQUENCE [LARGE SCALE GENOMIC DNA]</scope>
    <source>
        <tissue evidence="1">Muscle</tissue>
    </source>
</reference>
<gene>
    <name evidence="1" type="ORF">E2C01_096122</name>
</gene>
<name>A0A5B7K282_PORTR</name>
<sequence length="66" mass="7405">MAGLHCQANPSLTTTTTTTTTITTTTIHTHINFKNIQCFVTGMLIEGGIKRWSCIWKLQWVHDGGW</sequence>
<dbReference type="Proteomes" id="UP000324222">
    <property type="component" value="Unassembled WGS sequence"/>
</dbReference>
<protein>
    <submittedName>
        <fullName evidence="1">Uncharacterized protein</fullName>
    </submittedName>
</protein>
<proteinExistence type="predicted"/>
<dbReference type="EMBL" id="VSRR010123741">
    <property type="protein sequence ID" value="MPD00637.1"/>
    <property type="molecule type" value="Genomic_DNA"/>
</dbReference>